<evidence type="ECO:0000313" key="1">
    <source>
        <dbReference type="EMBL" id="GGB75696.1"/>
    </source>
</evidence>
<comment type="caution">
    <text evidence="1">The sequence shown here is derived from an EMBL/GenBank/DDBJ whole genome shotgun (WGS) entry which is preliminary data.</text>
</comment>
<reference evidence="2" key="1">
    <citation type="journal article" date="2019" name="Int. J. Syst. Evol. Microbiol.">
        <title>The Global Catalogue of Microorganisms (GCM) 10K type strain sequencing project: providing services to taxonomists for standard genome sequencing and annotation.</title>
        <authorList>
            <consortium name="The Broad Institute Genomics Platform"/>
            <consortium name="The Broad Institute Genome Sequencing Center for Infectious Disease"/>
            <person name="Wu L."/>
            <person name="Ma J."/>
        </authorList>
    </citation>
    <scope>NUCLEOTIDE SEQUENCE [LARGE SCALE GENOMIC DNA]</scope>
    <source>
        <strain evidence="2">CGMCC 1.12851</strain>
    </source>
</reference>
<keyword evidence="2" id="KW-1185">Reference proteome</keyword>
<dbReference type="InterPro" id="IPR029044">
    <property type="entry name" value="Nucleotide-diphossugar_trans"/>
</dbReference>
<evidence type="ECO:0000313" key="2">
    <source>
        <dbReference type="Proteomes" id="UP000614261"/>
    </source>
</evidence>
<sequence>MPADVRKLEAHGLTIKGCDDLQSYKKLIPALEEDPDRYFVTADDDVYYPETWLQALVDGARAHGGEVIAGRVHEAQIDALGKFVPYQDWQLASDRFVAGTSDTRLFPTGVGGVLYPPGAFSPQVMDRSLFLELAPRGDDIWFFWMARLAGTNQRRANLWFDIIEWPRTQKVALFSENLLGNGNDRQLRAMFAHFGPVP</sequence>
<evidence type="ECO:0008006" key="3">
    <source>
        <dbReference type="Google" id="ProtNLM"/>
    </source>
</evidence>
<dbReference type="EMBL" id="BMGD01000008">
    <property type="protein sequence ID" value="GGB75696.1"/>
    <property type="molecule type" value="Genomic_DNA"/>
</dbReference>
<accession>A0ABQ1JU94</accession>
<dbReference type="SUPFAM" id="SSF53448">
    <property type="entry name" value="Nucleotide-diphospho-sugar transferases"/>
    <property type="match status" value="1"/>
</dbReference>
<dbReference type="Proteomes" id="UP000614261">
    <property type="component" value="Unassembled WGS sequence"/>
</dbReference>
<proteinExistence type="predicted"/>
<protein>
    <recommendedName>
        <fullName evidence="3">Glycosyltransferase 2-like domain-containing protein</fullName>
    </recommendedName>
</protein>
<name>A0ABQ1JU94_9SPHN</name>
<gene>
    <name evidence="1" type="ORF">GCM10010833_33690</name>
</gene>
<organism evidence="1 2">
    <name type="scientific">Blastomonas aquatica</name>
    <dbReference type="NCBI Taxonomy" id="1510276"/>
    <lineage>
        <taxon>Bacteria</taxon>
        <taxon>Pseudomonadati</taxon>
        <taxon>Pseudomonadota</taxon>
        <taxon>Alphaproteobacteria</taxon>
        <taxon>Sphingomonadales</taxon>
        <taxon>Sphingomonadaceae</taxon>
        <taxon>Blastomonas</taxon>
    </lineage>
</organism>